<dbReference type="Proteomes" id="UP000182491">
    <property type="component" value="Unassembled WGS sequence"/>
</dbReference>
<accession>A0A1I7G1W5</accession>
<evidence type="ECO:0000313" key="1">
    <source>
        <dbReference type="EMBL" id="SFU42448.1"/>
    </source>
</evidence>
<sequence>MRLPKIGLIALLGLSAAAYGAAYLLPTQLEVERSIHLVQEPALVYRYLNNPTEWPNWSAINRKDDPSVIHLYGGPFEGKGARLQWSGDEVGNGHIIFTESTSPSSLVYQQYLPGANDTVQGYFTVQPERDGTLLTWRQNASLAQTFEGKLKGIMLKRRMQQEQEKGLMGLKILLENQSKKKTS</sequence>
<gene>
    <name evidence="1" type="ORF">SAMN04487941_0650</name>
</gene>
<name>A0A1I7G1W5_9BACT</name>
<keyword evidence="2" id="KW-1185">Reference proteome</keyword>
<dbReference type="OrthoDB" id="9807923at2"/>
<dbReference type="AlphaFoldDB" id="A0A1I7G1W5"/>
<dbReference type="Gene3D" id="3.30.530.20">
    <property type="match status" value="1"/>
</dbReference>
<dbReference type="InterPro" id="IPR019587">
    <property type="entry name" value="Polyketide_cyclase/dehydratase"/>
</dbReference>
<dbReference type="EMBL" id="FPCA01000001">
    <property type="protein sequence ID" value="SFU42448.1"/>
    <property type="molecule type" value="Genomic_DNA"/>
</dbReference>
<protein>
    <submittedName>
        <fullName evidence="1">Polyketide cyclase / dehydrase and lipid transport</fullName>
    </submittedName>
</protein>
<organism evidence="1 2">
    <name type="scientific">Pontibacter akesuensis</name>
    <dbReference type="NCBI Taxonomy" id="388950"/>
    <lineage>
        <taxon>Bacteria</taxon>
        <taxon>Pseudomonadati</taxon>
        <taxon>Bacteroidota</taxon>
        <taxon>Cytophagia</taxon>
        <taxon>Cytophagales</taxon>
        <taxon>Hymenobacteraceae</taxon>
        <taxon>Pontibacter</taxon>
    </lineage>
</organism>
<dbReference type="InterPro" id="IPR023393">
    <property type="entry name" value="START-like_dom_sf"/>
</dbReference>
<evidence type="ECO:0000313" key="2">
    <source>
        <dbReference type="Proteomes" id="UP000182491"/>
    </source>
</evidence>
<dbReference type="RefSeq" id="WP_068839615.1">
    <property type="nucleotide sequence ID" value="NZ_BMXC01000001.1"/>
</dbReference>
<dbReference type="Pfam" id="PF10604">
    <property type="entry name" value="Polyketide_cyc2"/>
    <property type="match status" value="1"/>
</dbReference>
<reference evidence="2" key="1">
    <citation type="submission" date="2016-10" db="EMBL/GenBank/DDBJ databases">
        <authorList>
            <person name="Varghese N."/>
        </authorList>
    </citation>
    <scope>NUCLEOTIDE SEQUENCE [LARGE SCALE GENOMIC DNA]</scope>
    <source>
        <strain evidence="2">DSM 18820</strain>
    </source>
</reference>
<proteinExistence type="predicted"/>
<dbReference type="SUPFAM" id="SSF55961">
    <property type="entry name" value="Bet v1-like"/>
    <property type="match status" value="1"/>
</dbReference>
<dbReference type="STRING" id="388950.GCA_001611675_03785"/>